<protein>
    <submittedName>
        <fullName evidence="2">Uncharacterized protein</fullName>
    </submittedName>
</protein>
<evidence type="ECO:0000256" key="1">
    <source>
        <dbReference type="SAM" id="MobiDB-lite"/>
    </source>
</evidence>
<feature type="region of interest" description="Disordered" evidence="1">
    <location>
        <begin position="1"/>
        <end position="26"/>
    </location>
</feature>
<evidence type="ECO:0000313" key="2">
    <source>
        <dbReference type="EMBL" id="XDQ48667.1"/>
    </source>
</evidence>
<organism evidence="2">
    <name type="scientific">Streptomyces sp. R39</name>
    <dbReference type="NCBI Taxonomy" id="3238631"/>
    <lineage>
        <taxon>Bacteria</taxon>
        <taxon>Bacillati</taxon>
        <taxon>Actinomycetota</taxon>
        <taxon>Actinomycetes</taxon>
        <taxon>Kitasatosporales</taxon>
        <taxon>Streptomycetaceae</taxon>
        <taxon>Streptomyces</taxon>
    </lineage>
</organism>
<dbReference type="RefSeq" id="WP_369227406.1">
    <property type="nucleotide sequence ID" value="NZ_CP163441.1"/>
</dbReference>
<proteinExistence type="predicted"/>
<gene>
    <name evidence="2" type="ORF">AB5J52_43960</name>
</gene>
<dbReference type="AlphaFoldDB" id="A0AB39R2R8"/>
<sequence>MSAAARAVGAVLRDTPAPEPDGTRDPRARRYAQDIIGLHDRLSYRRLPLEFRGAPLSLVEDPHGALVTVTGRDSQFPSRYLKGVLGFRLAQYLRLDWISADAVHRTAAFHEPLPHSPVENIHTVTLCARSGKIRGYVGLSCSADTESLPLDSACRIPFPTEAAHRIDLLARYARPGLGTHQAFEFKRFLRDQTMPRDEQYTRVPWHLMLGIGEALLTLGDGVRVVLGDAKEHVALRHLRLVGFDLHVVEGTSPHLRESDPMAPIYRQTVVAKPFAAPVPADISWYRDVVRSYLDGTSDLASWQAVITTLAAHRGRTGHRPDPARGGTRR</sequence>
<name>A0AB39R2R8_9ACTN</name>
<accession>A0AB39R2R8</accession>
<dbReference type="EMBL" id="CP163441">
    <property type="protein sequence ID" value="XDQ48667.1"/>
    <property type="molecule type" value="Genomic_DNA"/>
</dbReference>
<reference evidence="2" key="1">
    <citation type="submission" date="2024-07" db="EMBL/GenBank/DDBJ databases">
        <authorList>
            <person name="Yu S.T."/>
        </authorList>
    </citation>
    <scope>NUCLEOTIDE SEQUENCE</scope>
    <source>
        <strain evidence="2">R39</strain>
    </source>
</reference>